<dbReference type="GO" id="GO:0005829">
    <property type="term" value="C:cytosol"/>
    <property type="evidence" value="ECO:0007669"/>
    <property type="project" value="TreeGrafter"/>
</dbReference>
<dbReference type="Proteomes" id="UP000071859">
    <property type="component" value="Unassembled WGS sequence"/>
</dbReference>
<dbReference type="AlphaFoldDB" id="A0A158EC13"/>
<gene>
    <name evidence="5" type="ORF">AWB78_06951</name>
</gene>
<dbReference type="CDD" id="cd02933">
    <property type="entry name" value="OYE_like_FMN"/>
    <property type="match status" value="1"/>
</dbReference>
<dbReference type="Pfam" id="PF00724">
    <property type="entry name" value="Oxidored_FMN"/>
    <property type="match status" value="1"/>
</dbReference>
<proteinExistence type="inferred from homology"/>
<dbReference type="InterPro" id="IPR045247">
    <property type="entry name" value="Oye-like"/>
</dbReference>
<comment type="cofactor">
    <cofactor evidence="1">
        <name>FMN</name>
        <dbReference type="ChEBI" id="CHEBI:58210"/>
    </cofactor>
</comment>
<dbReference type="EMBL" id="FCOX02000063">
    <property type="protein sequence ID" value="SAL04415.1"/>
    <property type="molecule type" value="Genomic_DNA"/>
</dbReference>
<protein>
    <submittedName>
        <fullName evidence="5">NADH-flavin oxidoreductase/NADH oxidase</fullName>
    </submittedName>
</protein>
<evidence type="ECO:0000313" key="6">
    <source>
        <dbReference type="Proteomes" id="UP000071859"/>
    </source>
</evidence>
<dbReference type="Gene3D" id="3.20.20.70">
    <property type="entry name" value="Aldolase class I"/>
    <property type="match status" value="1"/>
</dbReference>
<keyword evidence="6" id="KW-1185">Reference proteome</keyword>
<accession>A0A158EC13</accession>
<keyword evidence="3" id="KW-0560">Oxidoreductase</keyword>
<evidence type="ECO:0000256" key="3">
    <source>
        <dbReference type="ARBA" id="ARBA00023002"/>
    </source>
</evidence>
<sequence>MPQLFDALELGSLKLPNRIALAPMTRCRAQAGDVPQPSSVKYYSQRASAGLMVTEATNVSPHSCAFEQAPGIYSEDQVRGWKSVADGVHASGGRIFLQLWHCGRVGSDAILDGQAPLSPSGVNDDLDTLQVWGQLANGRYARLAATPSREMTLAEIEATIEEYRVGAANAVLAGMDGVEIHAANGYLPHQFLSPTINRRHDEYGGNLQKRLRFLRHVTEAVISAVGAHRVGVRLSPTAAYNNTRDPHPEETYSAVSRMLDELGVAYIHIADTNAWAGAPDMPHLLEMIKPHFRRPLIGNGGITPALAAEHVRSGRLDVIAFGRTFLANPDLPARIQRGGPYNDPRPVGWYGGTDEGYTDYPNLSELLS</sequence>
<dbReference type="FunFam" id="3.20.20.70:FF:000059">
    <property type="entry name" value="N-ethylmaleimide reductase, FMN-linked"/>
    <property type="match status" value="1"/>
</dbReference>
<dbReference type="PANTHER" id="PTHR22893">
    <property type="entry name" value="NADH OXIDOREDUCTASE-RELATED"/>
    <property type="match status" value="1"/>
</dbReference>
<reference evidence="5" key="1">
    <citation type="submission" date="2016-01" db="EMBL/GenBank/DDBJ databases">
        <authorList>
            <person name="Peeters C."/>
        </authorList>
    </citation>
    <scope>NUCLEOTIDE SEQUENCE</scope>
    <source>
        <strain evidence="5">LMG 29321</strain>
    </source>
</reference>
<dbReference type="GO" id="GO:0010181">
    <property type="term" value="F:FMN binding"/>
    <property type="evidence" value="ECO:0007669"/>
    <property type="project" value="InterPro"/>
</dbReference>
<evidence type="ECO:0000259" key="4">
    <source>
        <dbReference type="Pfam" id="PF00724"/>
    </source>
</evidence>
<dbReference type="RefSeq" id="WP_062611028.1">
    <property type="nucleotide sequence ID" value="NZ_FCOX02000063.1"/>
</dbReference>
<comment type="caution">
    <text evidence="5">The sequence shown here is derived from an EMBL/GenBank/DDBJ whole genome shotgun (WGS) entry which is preliminary data.</text>
</comment>
<evidence type="ECO:0000313" key="5">
    <source>
        <dbReference type="EMBL" id="SAL04415.1"/>
    </source>
</evidence>
<dbReference type="SUPFAM" id="SSF51395">
    <property type="entry name" value="FMN-linked oxidoreductases"/>
    <property type="match status" value="1"/>
</dbReference>
<evidence type="ECO:0000256" key="1">
    <source>
        <dbReference type="ARBA" id="ARBA00001917"/>
    </source>
</evidence>
<dbReference type="GO" id="GO:0016628">
    <property type="term" value="F:oxidoreductase activity, acting on the CH-CH group of donors, NAD or NADP as acceptor"/>
    <property type="evidence" value="ECO:0007669"/>
    <property type="project" value="UniProtKB-ARBA"/>
</dbReference>
<evidence type="ECO:0000256" key="2">
    <source>
        <dbReference type="ARBA" id="ARBA00005979"/>
    </source>
</evidence>
<dbReference type="PANTHER" id="PTHR22893:SF91">
    <property type="entry name" value="NADPH DEHYDROGENASE 2-RELATED"/>
    <property type="match status" value="1"/>
</dbReference>
<name>A0A158EC13_9BURK</name>
<organism evidence="5 6">
    <name type="scientific">Caballeronia calidae</name>
    <dbReference type="NCBI Taxonomy" id="1777139"/>
    <lineage>
        <taxon>Bacteria</taxon>
        <taxon>Pseudomonadati</taxon>
        <taxon>Pseudomonadota</taxon>
        <taxon>Betaproteobacteria</taxon>
        <taxon>Burkholderiales</taxon>
        <taxon>Burkholderiaceae</taxon>
        <taxon>Caballeronia</taxon>
    </lineage>
</organism>
<dbReference type="OrthoDB" id="8985337at2"/>
<dbReference type="InterPro" id="IPR013785">
    <property type="entry name" value="Aldolase_TIM"/>
</dbReference>
<dbReference type="InterPro" id="IPR001155">
    <property type="entry name" value="OxRdtase_FMN_N"/>
</dbReference>
<comment type="similarity">
    <text evidence="2">Belongs to the NADH:flavin oxidoreductase/NADH oxidase family.</text>
</comment>
<feature type="domain" description="NADH:flavin oxidoreductase/NADH oxidase N-terminal" evidence="4">
    <location>
        <begin position="3"/>
        <end position="339"/>
    </location>
</feature>